<feature type="chain" id="PRO_5039131387" evidence="3">
    <location>
        <begin position="30"/>
        <end position="1252"/>
    </location>
</feature>
<feature type="region of interest" description="Disordered" evidence="1">
    <location>
        <begin position="1175"/>
        <end position="1220"/>
    </location>
</feature>
<feature type="compositionally biased region" description="Pro residues" evidence="1">
    <location>
        <begin position="1180"/>
        <end position="1200"/>
    </location>
</feature>
<dbReference type="Proteomes" id="UP000697330">
    <property type="component" value="Unassembled WGS sequence"/>
</dbReference>
<evidence type="ECO:0000256" key="1">
    <source>
        <dbReference type="SAM" id="MobiDB-lite"/>
    </source>
</evidence>
<sequence length="1252" mass="128671">MSRNPRRTAALLASVALAALLACLGPRHALGQPVSKVVDPDTSSRWTSVFGDGSEGGYSTDQAGRIWVDKSVYASSQEARNAGLDVTLEDEQHGFVVGLSALSSAVSVREEGGPAHDVIFVVSTNRVLSDLPYGGRPQAAYLADALNASIARLMEQNDGAPVPTRVGVVGYSSDVVTLMPLDVYEPDAEGHYVRFSPGTGGTPGSLEVVASSMSGSGTENAALGSGSYLQRAVHVAADELVGAAGDQGSGSREPVLVAMGIETPPMASTSLFDPPSYEGDGTGFLGPLPGSRQTGYGTDALLATLLTMRYEAGRVSDAWGGAGGELSLYTVGLDTSETAAYLLETPLEQAAHELPGSGAAAGQDLRDNLRGAAQAYADAAAAGEQSVTLDLFGSGAGGLVAASVTLPTKDGLVPAGDPLALSPVDDYLPARSARALTWALGSAVGRSLGISYAAPASGGPDEDMPGGSRVQLSDRVGAGMRVARVDGIVYGSHLLSGALAAQAVKISLEDPYHPDATHEFSYLVEAMNARYGLGSETYDLFYQALADGQFSYASDDDFSNHASWYVNGTHGMVPSQGRSYTFATQEEVDAATDGDWKDRAPESVRARIEAAQAAGAAAVCETYFYIGNYRSQYDGGDVTLYDFVVMVETDLATGRQELLLSVPVEAVPALRADVSVREDGSATMSLDHALETTPIRLAYQVEPTPALSTLLKRMEAGEVVSDAELEGALGESPASNGLAGRLVYASAFTGSGDSAEAGATGGAWASQANPYYAFTRDTPLFERRGDAYVPLATMPVAGRTYYFERTVYSASFPSPDDTVPARVERAYAPYVMAVDDEDAPRHFAVRDGQCVALAGTPRRIAAEALGSVGKDPNATASAPYVERLSVEAPESGGVHLVSSLGNNGALVVPLGVRTGSLRVRKDVDGGPTGASFSFSVTLRDEDGEPLSGQVTYRVGDSAATAALDGDGSFSARLAGGQELVVEGLPAGTRYLVREDDYSGSGYLSLQTGGEGAIEADGEALASFTNAWRAGDLGIASVMAGNDAEPDRAVSFEVVVRGLFAAHPDEDALAFEATRHAGDQVSEERIVFSRVGGGTDGVARVEGLTGGSGVLVSGLPEGASYAVSEVDADALIADGYVIYAGSAEEVASGREATSAEGAIAGGDAVSAAYFVHVRERGSEPAPGPDPGPDPTPGPEPDPTPTPAGEVTDGQTDAEPLPESGDATSSLAVLLAAGACGTALAASGIAIVRRRGGR</sequence>
<reference evidence="5" key="2">
    <citation type="submission" date="2021-09" db="EMBL/GenBank/DDBJ databases">
        <authorList>
            <person name="Gilroy R."/>
        </authorList>
    </citation>
    <scope>NUCLEOTIDE SEQUENCE</scope>
    <source>
        <strain evidence="5">CHK124-7917</strain>
    </source>
</reference>
<evidence type="ECO:0000313" key="5">
    <source>
        <dbReference type="EMBL" id="HJF45305.1"/>
    </source>
</evidence>
<feature type="domain" description="DUF7601" evidence="4">
    <location>
        <begin position="915"/>
        <end position="1026"/>
    </location>
</feature>
<dbReference type="RefSeq" id="WP_274959102.1">
    <property type="nucleotide sequence ID" value="NZ_DYWQ01000090.1"/>
</dbReference>
<keyword evidence="3" id="KW-0732">Signal</keyword>
<proteinExistence type="predicted"/>
<dbReference type="EMBL" id="DYWQ01000090">
    <property type="protein sequence ID" value="HJF45305.1"/>
    <property type="molecule type" value="Genomic_DNA"/>
</dbReference>
<keyword evidence="2" id="KW-1133">Transmembrane helix</keyword>
<dbReference type="PROSITE" id="PS51257">
    <property type="entry name" value="PROKAR_LIPOPROTEIN"/>
    <property type="match status" value="1"/>
</dbReference>
<feature type="signal peptide" evidence="3">
    <location>
        <begin position="1"/>
        <end position="29"/>
    </location>
</feature>
<dbReference type="Pfam" id="PF24547">
    <property type="entry name" value="DUF7601"/>
    <property type="match status" value="1"/>
</dbReference>
<comment type="caution">
    <text evidence="5">The sequence shown here is derived from an EMBL/GenBank/DDBJ whole genome shotgun (WGS) entry which is preliminary data.</text>
</comment>
<gene>
    <name evidence="5" type="ORF">K8U72_05915</name>
</gene>
<evidence type="ECO:0000313" key="6">
    <source>
        <dbReference type="Proteomes" id="UP000697330"/>
    </source>
</evidence>
<dbReference type="AlphaFoldDB" id="A0A921GFJ2"/>
<evidence type="ECO:0000259" key="4">
    <source>
        <dbReference type="Pfam" id="PF24547"/>
    </source>
</evidence>
<protein>
    <submittedName>
        <fullName evidence="5">DUF5979 domain-containing protein</fullName>
    </submittedName>
</protein>
<dbReference type="Gene3D" id="2.60.40.1140">
    <property type="entry name" value="Collagen-binding surface protein Cna, B-type domain"/>
    <property type="match status" value="1"/>
</dbReference>
<evidence type="ECO:0000256" key="3">
    <source>
        <dbReference type="SAM" id="SignalP"/>
    </source>
</evidence>
<organism evidence="5 6">
    <name type="scientific">Thermophilibacter provencensis</name>
    <dbReference type="NCBI Taxonomy" id="1852386"/>
    <lineage>
        <taxon>Bacteria</taxon>
        <taxon>Bacillati</taxon>
        <taxon>Actinomycetota</taxon>
        <taxon>Coriobacteriia</taxon>
        <taxon>Coriobacteriales</taxon>
        <taxon>Atopobiaceae</taxon>
        <taxon>Thermophilibacter</taxon>
    </lineage>
</organism>
<dbReference type="InterPro" id="IPR055382">
    <property type="entry name" value="DUF7601"/>
</dbReference>
<feature type="transmembrane region" description="Helical" evidence="2">
    <location>
        <begin position="1225"/>
        <end position="1246"/>
    </location>
</feature>
<keyword evidence="2" id="KW-0472">Membrane</keyword>
<name>A0A921GFJ2_9ACTN</name>
<accession>A0A921GFJ2</accession>
<keyword evidence="2" id="KW-0812">Transmembrane</keyword>
<reference evidence="5" key="1">
    <citation type="journal article" date="2021" name="PeerJ">
        <title>Extensive microbial diversity within the chicken gut microbiome revealed by metagenomics and culture.</title>
        <authorList>
            <person name="Gilroy R."/>
            <person name="Ravi A."/>
            <person name="Getino M."/>
            <person name="Pursley I."/>
            <person name="Horton D.L."/>
            <person name="Alikhan N.F."/>
            <person name="Baker D."/>
            <person name="Gharbi K."/>
            <person name="Hall N."/>
            <person name="Watson M."/>
            <person name="Adriaenssens E.M."/>
            <person name="Foster-Nyarko E."/>
            <person name="Jarju S."/>
            <person name="Secka A."/>
            <person name="Antonio M."/>
            <person name="Oren A."/>
            <person name="Chaudhuri R.R."/>
            <person name="La Ragione R."/>
            <person name="Hildebrand F."/>
            <person name="Pallen M.J."/>
        </authorList>
    </citation>
    <scope>NUCLEOTIDE SEQUENCE</scope>
    <source>
        <strain evidence="5">CHK124-7917</strain>
    </source>
</reference>
<evidence type="ECO:0000256" key="2">
    <source>
        <dbReference type="SAM" id="Phobius"/>
    </source>
</evidence>